<comment type="caution">
    <text evidence="1">The sequence shown here is derived from an EMBL/GenBank/DDBJ whole genome shotgun (WGS) entry which is preliminary data.</text>
</comment>
<accession>A0A9P8LYH0</accession>
<dbReference type="GeneID" id="94294092"/>
<dbReference type="AlphaFoldDB" id="A0A9P8LYH0"/>
<sequence>MSNQYFPLKTKFIQEFIILVSQKDILQPLWSWQYEKQQTDKKIITAQHLQKIYIQNGFSSSFNKQTLYTQNTIIYQQQICNLQLDFLSHFHNNFDQNLQYKVVISAIVDEFAVKNIPLQLIDRIMRGQFQQICIILKNLLPQDNINIIRHIIGQKVEYIEKQYIQQFTNEIRLNKKDNELVTDIKFTLNEQIQRSQKLSCQTLQFVNMLSSTKLDQQSLRSYSMNTSSVENADNISITQIQYQQASIEDINFNQTFSDERKQDDLVEFQIINNLAIYTYINKTYSTPLTIWDLFDPKYVHKTIIGELMQNLKDLSLLTRYQTRFIHNEKSVSYQSVLYSQKQIEMQISNIIDQQYIIKLIESFIISNYNLVIIGSPPIANLLARSLQLLLPPRLRQNVQFCQTVPCNLFICDSQVVDFKQFIEFPNQSTEIYYQSDKVVVNTEKNLFYTKEQCECGNYKHGQLISQCCSIQSLSVDIDFYNNIDYLINSTQQLLLTIIGCIKEKSIINLGNQKIFKQVAEKVQLYSSYGNTIALKHILEAFTCQLQYTTSQSILPQSMICQYQYLFGYITLQRKKALYYTISLEELLKNLDDTQQNNFVQKQYQLIVKRCIQLYPQQIQEFIQFKYLLEYYFPGIVQYLEDRQQIPLSISQM</sequence>
<dbReference type="KEGG" id="ssao:94294092"/>
<gene>
    <name evidence="1" type="ORF">SS50377_20069</name>
</gene>
<organism evidence="1 2">
    <name type="scientific">Spironucleus salmonicida</name>
    <dbReference type="NCBI Taxonomy" id="348837"/>
    <lineage>
        <taxon>Eukaryota</taxon>
        <taxon>Metamonada</taxon>
        <taxon>Diplomonadida</taxon>
        <taxon>Hexamitidae</taxon>
        <taxon>Hexamitinae</taxon>
        <taxon>Spironucleus</taxon>
    </lineage>
</organism>
<protein>
    <submittedName>
        <fullName evidence="1">Uncharacterized protein</fullName>
    </submittedName>
</protein>
<keyword evidence="2" id="KW-1185">Reference proteome</keyword>
<dbReference type="EMBL" id="AUWU02000001">
    <property type="protein sequence ID" value="KAH0576723.1"/>
    <property type="molecule type" value="Genomic_DNA"/>
</dbReference>
<reference evidence="1 2" key="1">
    <citation type="journal article" date="2014" name="PLoS Genet.">
        <title>The Genome of Spironucleus salmonicida Highlights a Fish Pathogen Adapted to Fluctuating Environments.</title>
        <authorList>
            <person name="Xu F."/>
            <person name="Jerlstrom-Hultqvist J."/>
            <person name="Einarsson E."/>
            <person name="Astvaldsson A."/>
            <person name="Svard S.G."/>
            <person name="Andersson J.O."/>
        </authorList>
    </citation>
    <scope>NUCLEOTIDE SEQUENCE [LARGE SCALE GENOMIC DNA]</scope>
    <source>
        <strain evidence="1 2">ATCC 50377</strain>
    </source>
</reference>
<evidence type="ECO:0000313" key="1">
    <source>
        <dbReference type="EMBL" id="KAH0576723.1"/>
    </source>
</evidence>
<dbReference type="RefSeq" id="XP_067767496.1">
    <property type="nucleotide sequence ID" value="XM_067904014.1"/>
</dbReference>
<evidence type="ECO:0000313" key="2">
    <source>
        <dbReference type="Proteomes" id="UP000018208"/>
    </source>
</evidence>
<proteinExistence type="predicted"/>
<name>A0A9P8LYH0_9EUKA</name>
<dbReference type="Proteomes" id="UP000018208">
    <property type="component" value="Unassembled WGS sequence"/>
</dbReference>